<dbReference type="GO" id="GO:0000148">
    <property type="term" value="C:1,3-beta-D-glucan synthase complex"/>
    <property type="evidence" value="ECO:0007669"/>
    <property type="project" value="InterPro"/>
</dbReference>
<dbReference type="GO" id="GO:0005886">
    <property type="term" value="C:plasma membrane"/>
    <property type="evidence" value="ECO:0007669"/>
    <property type="project" value="TreeGrafter"/>
</dbReference>
<dbReference type="PANTHER" id="PTHR12741">
    <property type="entry name" value="LYST-INTERACTING PROTEIN LIP5 DOPAMINE RESPONSIVE PROTEIN DRG-1"/>
    <property type="match status" value="1"/>
</dbReference>
<dbReference type="PANTHER" id="PTHR12741:SF48">
    <property type="entry name" value="1,3-BETA-GLUCAN SYNTHASE COMPONENT FKS1-RELATED"/>
    <property type="match status" value="1"/>
</dbReference>
<evidence type="ECO:0000259" key="3">
    <source>
        <dbReference type="Pfam" id="PF02364"/>
    </source>
</evidence>
<feature type="transmembrane region" description="Helical" evidence="2">
    <location>
        <begin position="235"/>
        <end position="257"/>
    </location>
</feature>
<evidence type="ECO:0000256" key="1">
    <source>
        <dbReference type="SAM" id="MobiDB-lite"/>
    </source>
</evidence>
<feature type="transmembrane region" description="Helical" evidence="2">
    <location>
        <begin position="36"/>
        <end position="56"/>
    </location>
</feature>
<feature type="domain" description="Glycosyl transferase 48" evidence="3">
    <location>
        <begin position="3"/>
        <end position="105"/>
    </location>
</feature>
<dbReference type="EMBL" id="HBGU01027220">
    <property type="protein sequence ID" value="CAD9447198.1"/>
    <property type="molecule type" value="Transcribed_RNA"/>
</dbReference>
<keyword evidence="2" id="KW-1133">Transmembrane helix</keyword>
<evidence type="ECO:0000313" key="4">
    <source>
        <dbReference type="EMBL" id="CAD9447198.1"/>
    </source>
</evidence>
<keyword evidence="2" id="KW-0812">Transmembrane</keyword>
<dbReference type="GO" id="GO:0003843">
    <property type="term" value="F:1,3-beta-D-glucan synthase activity"/>
    <property type="evidence" value="ECO:0007669"/>
    <property type="project" value="InterPro"/>
</dbReference>
<protein>
    <recommendedName>
        <fullName evidence="3">Glycosyl transferase 48 domain-containing protein</fullName>
    </recommendedName>
</protein>
<feature type="transmembrane region" description="Helical" evidence="2">
    <location>
        <begin position="192"/>
        <end position="215"/>
    </location>
</feature>
<proteinExistence type="predicted"/>
<feature type="transmembrane region" description="Helical" evidence="2">
    <location>
        <begin position="152"/>
        <end position="180"/>
    </location>
</feature>
<feature type="transmembrane region" description="Helical" evidence="2">
    <location>
        <begin position="421"/>
        <end position="439"/>
    </location>
</feature>
<gene>
    <name evidence="4" type="ORF">CBRE1094_LOCUS14765</name>
</gene>
<dbReference type="AlphaFoldDB" id="A0A7S2DA60"/>
<feature type="transmembrane region" description="Helical" evidence="2">
    <location>
        <begin position="12"/>
        <end position="29"/>
    </location>
</feature>
<keyword evidence="2" id="KW-0472">Membrane</keyword>
<sequence>MVTLYASYGPSHIYFGFEIALMAMIYEFWKAPGKDIYSTWGTWLVVISLMFSPWLFNPQSLQRSTLYSSWTEWTQWLYGRGNLSVGKGSWHNWAFERLQAKRNSALPLKAQLMLRNTLGKLVVLVACTEGLHLTLPAPQPTLSYSFLWRSYFVWHLFFLFRACFVVLSGSIYVALIIRTFEAAMLRAGRVRLLPLYTTAIMICAYGSMAALLLLFEYGSFDGFNDLGSRENVWKLMLAGCTFQAGVVQVLGALSDAYRYEAKFSMSLVGDLRSVNEERLIRSLAKHLRGVHAADITLVAKTSELQQDDACNLATNFTTKWLSPEKRFKENLFARLGAGSVSVTEVTVTVATERVPVAKATIVRLQNHDAKTLSAVLADSLGDGTVIQKLSKITHSEAVLNMGCRSRVLMYAQFWQRMVDQTITLVIFVTLLMLSTLPILQLQTKILFNREFADIINRKVHKQEVLDDLCTPGLFYEVAADTSELTEPRGGRLRKNLASGMRRGGIFKPPPGDDAKSKMDTVRV</sequence>
<feature type="compositionally biased region" description="Basic and acidic residues" evidence="1">
    <location>
        <begin position="510"/>
        <end position="523"/>
    </location>
</feature>
<feature type="region of interest" description="Disordered" evidence="1">
    <location>
        <begin position="503"/>
        <end position="523"/>
    </location>
</feature>
<organism evidence="4">
    <name type="scientific">Haptolina brevifila</name>
    <dbReference type="NCBI Taxonomy" id="156173"/>
    <lineage>
        <taxon>Eukaryota</taxon>
        <taxon>Haptista</taxon>
        <taxon>Haptophyta</taxon>
        <taxon>Prymnesiophyceae</taxon>
        <taxon>Prymnesiales</taxon>
        <taxon>Prymnesiaceae</taxon>
        <taxon>Haptolina</taxon>
    </lineage>
</organism>
<dbReference type="GO" id="GO:0006075">
    <property type="term" value="P:(1-&gt;3)-beta-D-glucan biosynthetic process"/>
    <property type="evidence" value="ECO:0007669"/>
    <property type="project" value="InterPro"/>
</dbReference>
<name>A0A7S2DA60_9EUKA</name>
<dbReference type="InterPro" id="IPR003440">
    <property type="entry name" value="Glyco_trans_48_dom"/>
</dbReference>
<accession>A0A7S2DA60</accession>
<evidence type="ECO:0000256" key="2">
    <source>
        <dbReference type="SAM" id="Phobius"/>
    </source>
</evidence>
<reference evidence="4" key="1">
    <citation type="submission" date="2021-01" db="EMBL/GenBank/DDBJ databases">
        <authorList>
            <person name="Corre E."/>
            <person name="Pelletier E."/>
            <person name="Niang G."/>
            <person name="Scheremetjew M."/>
            <person name="Finn R."/>
            <person name="Kale V."/>
            <person name="Holt S."/>
            <person name="Cochrane G."/>
            <person name="Meng A."/>
            <person name="Brown T."/>
            <person name="Cohen L."/>
        </authorList>
    </citation>
    <scope>NUCLEOTIDE SEQUENCE</scope>
    <source>
        <strain evidence="4">UTEX LB 985</strain>
    </source>
</reference>
<dbReference type="Pfam" id="PF02364">
    <property type="entry name" value="Glucan_synthase"/>
    <property type="match status" value="1"/>
</dbReference>